<gene>
    <name evidence="3" type="ORF">JF50_17875</name>
</gene>
<accession>A0A023PZ22</accession>
<evidence type="ECO:0000313" key="2">
    <source>
        <dbReference type="EMBL" id="AHX39780.1"/>
    </source>
</evidence>
<proteinExistence type="predicted"/>
<protein>
    <submittedName>
        <fullName evidence="2">Uncharacterized protein</fullName>
    </submittedName>
</protein>
<evidence type="ECO:0000256" key="1">
    <source>
        <dbReference type="SAM" id="SignalP"/>
    </source>
</evidence>
<feature type="signal peptide" evidence="1">
    <location>
        <begin position="1"/>
        <end position="24"/>
    </location>
</feature>
<name>A0A023PZ22_9GAMM</name>
<dbReference type="OrthoDB" id="6285345at2"/>
<dbReference type="RefSeq" id="WP_039610725.1">
    <property type="nucleotide sequence ID" value="NZ_JWIC01000007.1"/>
</dbReference>
<dbReference type="EMBL" id="JWIC01000007">
    <property type="protein sequence ID" value="KID56151.1"/>
    <property type="molecule type" value="Genomic_DNA"/>
</dbReference>
<keyword evidence="1" id="KW-0732">Signal</keyword>
<reference evidence="2" key="1">
    <citation type="journal article" date="2014" name="Science">
        <title>Marine tubeworm metamorphosis induced by arrays of bacterial phage tail-like structures.</title>
        <authorList>
            <person name="Shikuma N.J."/>
            <person name="Pilhofer M."/>
            <person name="Weiss G.L."/>
            <person name="Hadfield M.G."/>
            <person name="Jensen G.J."/>
            <person name="Newman D.K."/>
        </authorList>
    </citation>
    <scope>NUCLEOTIDE SEQUENCE</scope>
    <source>
        <strain evidence="2">HI1</strain>
    </source>
</reference>
<feature type="chain" id="PRO_5007368239" evidence="1">
    <location>
        <begin position="25"/>
        <end position="253"/>
    </location>
</feature>
<dbReference type="AlphaFoldDB" id="A0A023PZ22"/>
<dbReference type="EMBL" id="KF724688">
    <property type="protein sequence ID" value="AHX39780.1"/>
    <property type="molecule type" value="Genomic_DNA"/>
</dbReference>
<evidence type="ECO:0000313" key="3">
    <source>
        <dbReference type="EMBL" id="KID56151.1"/>
    </source>
</evidence>
<dbReference type="Proteomes" id="UP000031327">
    <property type="component" value="Unassembled WGS sequence"/>
</dbReference>
<evidence type="ECO:0000313" key="4">
    <source>
        <dbReference type="Proteomes" id="UP000031327"/>
    </source>
</evidence>
<sequence>MKKFISSSCLLLAALSSTASQATADPIDVDQVLTQTVELIQNNENRAALDNLNWLTRHGVSYDPSFHDTLVSTVQELWISFASNYAPAWKSYISVYNNAYRALSIAPQNCAAFDIALSYSQHSPNATTHISFLENKELSYPAIWQRCWSLPSSLKAIEFISEPLVRHYVGDLSDHFKLHIVDTLDATYRDCDNLPDDNLALECKDEHKQKLIDASVMYQDAAMALHDDLSEAGSIGAHTIIVLLAWQAYDNQN</sequence>
<reference evidence="3 4" key="2">
    <citation type="submission" date="2014-12" db="EMBL/GenBank/DDBJ databases">
        <title>Draft Genome Sequence of Pseudoalteromonas luteoviolacea HI1.</title>
        <authorList>
            <person name="Asahina A.Y."/>
            <person name="Hadfield M.G."/>
        </authorList>
    </citation>
    <scope>NUCLEOTIDE SEQUENCE [LARGE SCALE GENOMIC DNA]</scope>
    <source>
        <strain evidence="3 4">HI1</strain>
    </source>
</reference>
<organism evidence="2">
    <name type="scientific">Pseudoalteromonas luteoviolacea</name>
    <dbReference type="NCBI Taxonomy" id="43657"/>
    <lineage>
        <taxon>Bacteria</taxon>
        <taxon>Pseudomonadati</taxon>
        <taxon>Pseudomonadota</taxon>
        <taxon>Gammaproteobacteria</taxon>
        <taxon>Alteromonadales</taxon>
        <taxon>Pseudoalteromonadaceae</taxon>
        <taxon>Pseudoalteromonas</taxon>
    </lineage>
</organism>